<dbReference type="PANTHER" id="PTHR30461:SF23">
    <property type="entry name" value="DNA RECOMBINASE-RELATED"/>
    <property type="match status" value="1"/>
</dbReference>
<organism evidence="8 9">
    <name type="scientific">Saccharibacillus endophyticus</name>
    <dbReference type="NCBI Taxonomy" id="2060666"/>
    <lineage>
        <taxon>Bacteria</taxon>
        <taxon>Bacillati</taxon>
        <taxon>Bacillota</taxon>
        <taxon>Bacilli</taxon>
        <taxon>Bacillales</taxon>
        <taxon>Paenibacillaceae</taxon>
        <taxon>Saccharibacillus</taxon>
    </lineage>
</organism>
<reference evidence="9" key="1">
    <citation type="journal article" date="2019" name="Int. J. Syst. Evol. Microbiol.">
        <title>The Global Catalogue of Microorganisms (GCM) 10K type strain sequencing project: providing services to taxonomists for standard genome sequencing and annotation.</title>
        <authorList>
            <consortium name="The Broad Institute Genomics Platform"/>
            <consortium name="The Broad Institute Genome Sequencing Center for Infectious Disease"/>
            <person name="Wu L."/>
            <person name="Ma J."/>
        </authorList>
    </citation>
    <scope>NUCLEOTIDE SEQUENCE [LARGE SCALE GENOMIC DNA]</scope>
    <source>
        <strain evidence="9">CCM 8702</strain>
    </source>
</reference>
<feature type="coiled-coil region" evidence="5">
    <location>
        <begin position="401"/>
        <end position="455"/>
    </location>
</feature>
<dbReference type="RefSeq" id="WP_172247939.1">
    <property type="nucleotide sequence ID" value="NZ_BMDD01000013.1"/>
</dbReference>
<dbReference type="InterPro" id="IPR038109">
    <property type="entry name" value="DNA_bind_recomb_sf"/>
</dbReference>
<sequence>MKVAIYARVSSDRQAEKELSIPAQVKAIQQYCLEKEWTITHQFIEKGRSAKTDDRPEFQKMIALAKRSNRPFDAVVVHKFDRFSRKRDDHVIYKALLNQYGVKVISVTEQTQSETPQDMLLEGMLEVISEFFNANLAVEVRKGMTQNAKQGYNNGGTPPYGYRTEHMALGHQKTKAVWVLGPREEIETIRWMFHQYAYENVGYKKIASMLNDQAVPTQKGGKWSATTVRAMIHNQSYLGRKIWNKQDYQTKGNKWRDRSEWIITENAHPAIINEDLFNRCQQKAKERHNGGGVIHRDSQIKKSSPFWLRGVFCCDKCGSRMVGNSTATTKKYGGQRYYVCGGYMRKGKDFCPYVSWRKERIEQIVTNKLRSVLLRLTFDNQLEEEIRKYHGDANRHIWIEKNNLESEVAYLDRRITQLEGELKSGVGKAYYVDMLEDLKGELVVKQTELEKIRDAYSELELSEETLKSLMHDIRVMIGMLDDEVQNPQLMNEYVKKFVSNINVHRETSQVHIIMQSNVGEWVLYQKRVVVDWE</sequence>
<evidence type="ECO:0000259" key="6">
    <source>
        <dbReference type="PROSITE" id="PS51736"/>
    </source>
</evidence>
<dbReference type="Pfam" id="PF07508">
    <property type="entry name" value="Recombinase"/>
    <property type="match status" value="1"/>
</dbReference>
<comment type="caution">
    <text evidence="8">The sequence shown here is derived from an EMBL/GenBank/DDBJ whole genome shotgun (WGS) entry which is preliminary data.</text>
</comment>
<dbReference type="SMART" id="SM00857">
    <property type="entry name" value="Resolvase"/>
    <property type="match status" value="1"/>
</dbReference>
<evidence type="ECO:0000256" key="5">
    <source>
        <dbReference type="SAM" id="Coils"/>
    </source>
</evidence>
<evidence type="ECO:0000259" key="7">
    <source>
        <dbReference type="PROSITE" id="PS51737"/>
    </source>
</evidence>
<evidence type="ECO:0000256" key="2">
    <source>
        <dbReference type="ARBA" id="ARBA00023125"/>
    </source>
</evidence>
<dbReference type="SUPFAM" id="SSF53041">
    <property type="entry name" value="Resolvase-like"/>
    <property type="match status" value="1"/>
</dbReference>
<dbReference type="Gene3D" id="3.90.1750.20">
    <property type="entry name" value="Putative Large Serine Recombinase, Chain B, Domain 2"/>
    <property type="match status" value="1"/>
</dbReference>
<keyword evidence="2" id="KW-0238">DNA-binding</keyword>
<feature type="active site" description="O-(5'-phospho-DNA)-serine intermediate" evidence="4">
    <location>
        <position position="10"/>
    </location>
</feature>
<dbReference type="InterPro" id="IPR006118">
    <property type="entry name" value="Recombinase_CS"/>
</dbReference>
<dbReference type="EMBL" id="BMDD01000013">
    <property type="protein sequence ID" value="GGH88082.1"/>
    <property type="molecule type" value="Genomic_DNA"/>
</dbReference>
<dbReference type="InterPro" id="IPR025827">
    <property type="entry name" value="Zn_ribbon_recom_dom"/>
</dbReference>
<accession>A0ABQ2AAX1</accession>
<evidence type="ECO:0000313" key="9">
    <source>
        <dbReference type="Proteomes" id="UP000605427"/>
    </source>
</evidence>
<keyword evidence="9" id="KW-1185">Reference proteome</keyword>
<dbReference type="PANTHER" id="PTHR30461">
    <property type="entry name" value="DNA-INVERTASE FROM LAMBDOID PROPHAGE"/>
    <property type="match status" value="1"/>
</dbReference>
<dbReference type="Gene3D" id="3.40.50.1390">
    <property type="entry name" value="Resolvase, N-terminal catalytic domain"/>
    <property type="match status" value="1"/>
</dbReference>
<dbReference type="InterPro" id="IPR011109">
    <property type="entry name" value="DNA_bind_recombinase_dom"/>
</dbReference>
<keyword evidence="1" id="KW-0229">DNA integration</keyword>
<feature type="domain" description="Recombinase" evidence="7">
    <location>
        <begin position="159"/>
        <end position="290"/>
    </location>
</feature>
<dbReference type="PROSITE" id="PS00397">
    <property type="entry name" value="RECOMBINASES_1"/>
    <property type="match status" value="1"/>
</dbReference>
<keyword evidence="3" id="KW-0233">DNA recombination</keyword>
<dbReference type="InterPro" id="IPR050639">
    <property type="entry name" value="SSR_resolvase"/>
</dbReference>
<protein>
    <submittedName>
        <fullName evidence="8">Resolvase</fullName>
    </submittedName>
</protein>
<keyword evidence="5" id="KW-0175">Coiled coil</keyword>
<evidence type="ECO:0000313" key="8">
    <source>
        <dbReference type="EMBL" id="GGH88082.1"/>
    </source>
</evidence>
<name>A0ABQ2AAX1_9BACL</name>
<evidence type="ECO:0000256" key="3">
    <source>
        <dbReference type="ARBA" id="ARBA00023172"/>
    </source>
</evidence>
<dbReference type="PROSITE" id="PS51737">
    <property type="entry name" value="RECOMBINASE_DNA_BIND"/>
    <property type="match status" value="1"/>
</dbReference>
<dbReference type="InterPro" id="IPR006119">
    <property type="entry name" value="Resolv_N"/>
</dbReference>
<dbReference type="PROSITE" id="PS51736">
    <property type="entry name" value="RECOMBINASES_3"/>
    <property type="match status" value="1"/>
</dbReference>
<dbReference type="Pfam" id="PF00239">
    <property type="entry name" value="Resolvase"/>
    <property type="match status" value="1"/>
</dbReference>
<gene>
    <name evidence="8" type="ORF">GCM10007362_51730</name>
</gene>
<evidence type="ECO:0000256" key="1">
    <source>
        <dbReference type="ARBA" id="ARBA00022908"/>
    </source>
</evidence>
<feature type="domain" description="Resolvase/invertase-type recombinase catalytic" evidence="6">
    <location>
        <begin position="2"/>
        <end position="151"/>
    </location>
</feature>
<dbReference type="Proteomes" id="UP000605427">
    <property type="component" value="Unassembled WGS sequence"/>
</dbReference>
<dbReference type="Pfam" id="PF13408">
    <property type="entry name" value="Zn_ribbon_recom"/>
    <property type="match status" value="1"/>
</dbReference>
<proteinExistence type="predicted"/>
<dbReference type="InterPro" id="IPR036162">
    <property type="entry name" value="Resolvase-like_N_sf"/>
</dbReference>
<evidence type="ECO:0000256" key="4">
    <source>
        <dbReference type="PROSITE-ProRule" id="PRU10137"/>
    </source>
</evidence>
<dbReference type="CDD" id="cd00338">
    <property type="entry name" value="Ser_Recombinase"/>
    <property type="match status" value="1"/>
</dbReference>